<evidence type="ECO:0000313" key="4">
    <source>
        <dbReference type="Proteomes" id="UP001231189"/>
    </source>
</evidence>
<protein>
    <submittedName>
        <fullName evidence="3">Uncharacterized protein</fullName>
    </submittedName>
</protein>
<dbReference type="PANTHER" id="PTHR33157:SF12">
    <property type="entry name" value="TRANSPOSASE TNP1_EN_SPM-LIKE DOMAIN-CONTAINING PROTEIN"/>
    <property type="match status" value="1"/>
</dbReference>
<dbReference type="AlphaFoldDB" id="A0AAD8TZX6"/>
<feature type="compositionally biased region" description="Low complexity" evidence="2">
    <location>
        <begin position="728"/>
        <end position="737"/>
    </location>
</feature>
<accession>A0AAD8TZX6</accession>
<dbReference type="PANTHER" id="PTHR33157">
    <property type="entry name" value="AUTONOMOUS TRANSPOSABLE ELEMENT EN-1 MOSAIC PROTEIN-RELATED"/>
    <property type="match status" value="1"/>
</dbReference>
<feature type="compositionally biased region" description="Low complexity" evidence="2">
    <location>
        <begin position="646"/>
        <end position="655"/>
    </location>
</feature>
<dbReference type="GO" id="GO:0032196">
    <property type="term" value="P:transposition"/>
    <property type="evidence" value="ECO:0007669"/>
    <property type="project" value="InterPro"/>
</dbReference>
<name>A0AAD8TZX6_LOLMU</name>
<keyword evidence="4" id="KW-1185">Reference proteome</keyword>
<feature type="coiled-coil region" evidence="1">
    <location>
        <begin position="1096"/>
        <end position="1132"/>
    </location>
</feature>
<dbReference type="InterPro" id="IPR004242">
    <property type="entry name" value="Transposase_21"/>
</dbReference>
<sequence length="1210" mass="136241">MCAPRTISSYFIPAVVRCFEVDTGVGAARVSEGASRIFFEVDTGGGVAGVFEGASGSSSPITRQGYFEVDTNGDGQKRQTTVAKNILRYLPVLPRIQRLFMTEDTAQQMRWAVEGIRPDSGKMIHPSDGTAWKNFVKKYPLKAGDPRSVAIAISTDGFNPYGPKYPGKNMNVYLEPLIDDLLLGWEDRGIRTYDAAKKEHFDMYVWYHTSLHDLPARALFCGWCTHGKWPCPECRQAVTFFWLNKGGKYSCFDEARQFLEQNHEYRSDVKSFKKGRVVHAPKPIPKTGQETKAELDALQPNPDGNGFLGYGETHQWTHKPCFWKLPYFEFLELPHNIDVMHTEKNISEAIWSTIVDTEKTKDNIKARIDQEKLCDRPELNMKPPHGAKKTWTKPHAPFCLTKAQKREVFQWMKDSLFFPDGFAANWMRGLNIETLRVQGLKSHDYHFGPERETQKLRQMTGNKCKIEASIVEAVLNVEVANFTTKHYDPNIPTKHNPVLRYNAANNEDVPKLSIFIGLGGKSSGSKPYTTNLHERELIHSYVLNTMVEVKPYIKPPPPNKDDYRRVDPSTRTVDFYQEEGLPGHFTIDLSAVVDNMVVDDEQEEDAVMEEDNEEYEAEDVIETCRQERKGGFKKKIKAVAELVGLSSGSSSQTRPPSAPPSPPPRRKNAQPRRLRTPSPSPPPAEDDDEEQWGGEDEEDGEEHGGQDEEAGGEDGGEDLEEDEGLGGLPQELDPDLAWYPPEEEVYVAAEERLEPRDKKPYKRGITKLPKLKTWAFRDVVLVPAGKSMFKYGDPRRLPTREYSNILGGLIRKHFPGIVNLPSGGRDVAWTWKHYSYAEDPSGKCANMQERVVRHFWKYFTRAEGEEIACDIILHELCRVRVTGMHYEARVQCVRDWHAERKVWMSKADCRDTLMAPWQYLQNPPQYVGEDKACFLAMVIWWTSPEYARKHEEGKQKRLEMGGGSHVLGSKNLALTLQQEEVKTGVTPNLFGLFQKSKTRREPHPETGFVWVNGLAEAQCGVYRSTFKAKHGEDADPTTEDFDVEVAVLAGQGKKGGRLWIADGLVDPKTIPSLRQIRRGRTSEQPRVETRPRASDLAVEKLRAEMEERERRHQEEQMQMQQQLRENMQMQADVAADATTAADVPADIPAPDPAVMALLQQAPSQSPLTPGLTVNNTGIIRSLQQFLGGQGDGGQGGGEGQGSGGQGSGEG</sequence>
<feature type="compositionally biased region" description="Basic residues" evidence="2">
    <location>
        <begin position="664"/>
        <end position="675"/>
    </location>
</feature>
<feature type="compositionally biased region" description="Acidic residues" evidence="2">
    <location>
        <begin position="684"/>
        <end position="724"/>
    </location>
</feature>
<keyword evidence="1" id="KW-0175">Coiled coil</keyword>
<reference evidence="3" key="1">
    <citation type="submission" date="2023-07" db="EMBL/GenBank/DDBJ databases">
        <title>A chromosome-level genome assembly of Lolium multiflorum.</title>
        <authorList>
            <person name="Chen Y."/>
            <person name="Copetti D."/>
            <person name="Kolliker R."/>
            <person name="Studer B."/>
        </authorList>
    </citation>
    <scope>NUCLEOTIDE SEQUENCE</scope>
    <source>
        <strain evidence="3">02402/16</strain>
        <tissue evidence="3">Leaf</tissue>
    </source>
</reference>
<dbReference type="InterPro" id="IPR039266">
    <property type="entry name" value="EN-1/SPM"/>
</dbReference>
<feature type="compositionally biased region" description="Gly residues" evidence="2">
    <location>
        <begin position="1187"/>
        <end position="1210"/>
    </location>
</feature>
<organism evidence="3 4">
    <name type="scientific">Lolium multiflorum</name>
    <name type="common">Italian ryegrass</name>
    <name type="synonym">Lolium perenne subsp. multiflorum</name>
    <dbReference type="NCBI Taxonomy" id="4521"/>
    <lineage>
        <taxon>Eukaryota</taxon>
        <taxon>Viridiplantae</taxon>
        <taxon>Streptophyta</taxon>
        <taxon>Embryophyta</taxon>
        <taxon>Tracheophyta</taxon>
        <taxon>Spermatophyta</taxon>
        <taxon>Magnoliopsida</taxon>
        <taxon>Liliopsida</taxon>
        <taxon>Poales</taxon>
        <taxon>Poaceae</taxon>
        <taxon>BOP clade</taxon>
        <taxon>Pooideae</taxon>
        <taxon>Poodae</taxon>
        <taxon>Poeae</taxon>
        <taxon>Poeae Chloroplast Group 2 (Poeae type)</taxon>
        <taxon>Loliodinae</taxon>
        <taxon>Loliinae</taxon>
        <taxon>Lolium</taxon>
    </lineage>
</organism>
<proteinExistence type="predicted"/>
<gene>
    <name evidence="3" type="ORF">QYE76_014012</name>
</gene>
<dbReference type="EMBL" id="JAUUTY010000001">
    <property type="protein sequence ID" value="KAK1697315.1"/>
    <property type="molecule type" value="Genomic_DNA"/>
</dbReference>
<dbReference type="Proteomes" id="UP001231189">
    <property type="component" value="Unassembled WGS sequence"/>
</dbReference>
<feature type="region of interest" description="Disordered" evidence="2">
    <location>
        <begin position="1182"/>
        <end position="1210"/>
    </location>
</feature>
<comment type="caution">
    <text evidence="3">The sequence shown here is derived from an EMBL/GenBank/DDBJ whole genome shotgun (WGS) entry which is preliminary data.</text>
</comment>
<evidence type="ECO:0000256" key="1">
    <source>
        <dbReference type="SAM" id="Coils"/>
    </source>
</evidence>
<evidence type="ECO:0000313" key="3">
    <source>
        <dbReference type="EMBL" id="KAK1697315.1"/>
    </source>
</evidence>
<dbReference type="Pfam" id="PF02992">
    <property type="entry name" value="Transposase_21"/>
    <property type="match status" value="1"/>
</dbReference>
<evidence type="ECO:0000256" key="2">
    <source>
        <dbReference type="SAM" id="MobiDB-lite"/>
    </source>
</evidence>
<feature type="region of interest" description="Disordered" evidence="2">
    <location>
        <begin position="644"/>
        <end position="737"/>
    </location>
</feature>